<keyword evidence="2" id="KW-1185">Reference proteome</keyword>
<organism evidence="1 2">
    <name type="scientific">Actinomadura rugatobispora</name>
    <dbReference type="NCBI Taxonomy" id="1994"/>
    <lineage>
        <taxon>Bacteria</taxon>
        <taxon>Bacillati</taxon>
        <taxon>Actinomycetota</taxon>
        <taxon>Actinomycetes</taxon>
        <taxon>Streptosporangiales</taxon>
        <taxon>Thermomonosporaceae</taxon>
        <taxon>Actinomadura</taxon>
    </lineage>
</organism>
<dbReference type="RefSeq" id="WP_378288724.1">
    <property type="nucleotide sequence ID" value="NZ_JBHSON010000091.1"/>
</dbReference>
<proteinExistence type="predicted"/>
<evidence type="ECO:0000313" key="2">
    <source>
        <dbReference type="Proteomes" id="UP001596074"/>
    </source>
</evidence>
<dbReference type="EMBL" id="JBHSON010000091">
    <property type="protein sequence ID" value="MFC5752589.1"/>
    <property type="molecule type" value="Genomic_DNA"/>
</dbReference>
<reference evidence="2" key="1">
    <citation type="journal article" date="2019" name="Int. J. Syst. Evol. Microbiol.">
        <title>The Global Catalogue of Microorganisms (GCM) 10K type strain sequencing project: providing services to taxonomists for standard genome sequencing and annotation.</title>
        <authorList>
            <consortium name="The Broad Institute Genomics Platform"/>
            <consortium name="The Broad Institute Genome Sequencing Center for Infectious Disease"/>
            <person name="Wu L."/>
            <person name="Ma J."/>
        </authorList>
    </citation>
    <scope>NUCLEOTIDE SEQUENCE [LARGE SCALE GENOMIC DNA]</scope>
    <source>
        <strain evidence="2">KCTC 42087</strain>
    </source>
</reference>
<protein>
    <submittedName>
        <fullName evidence="1">Uncharacterized protein</fullName>
    </submittedName>
</protein>
<accession>A0ABW1ADJ0</accession>
<comment type="caution">
    <text evidence="1">The sequence shown here is derived from an EMBL/GenBank/DDBJ whole genome shotgun (WGS) entry which is preliminary data.</text>
</comment>
<name>A0ABW1ADJ0_9ACTN</name>
<gene>
    <name evidence="1" type="ORF">ACFPZN_43845</name>
</gene>
<evidence type="ECO:0000313" key="1">
    <source>
        <dbReference type="EMBL" id="MFC5752589.1"/>
    </source>
</evidence>
<dbReference type="Proteomes" id="UP001596074">
    <property type="component" value="Unassembled WGS sequence"/>
</dbReference>
<sequence>MTARSDEEYMAVLGRVPLRDVEAYLSNGGWEEAERIGGSTLWALTHAGEDREVVVPGDETARDYVLRMVNLLQVLSETEDRPRPQILRDLTTVSVDRHYVRTHPGTPPGTISVADGLQTVDGIRELLIVGAYAVVADPVLVLPRRKPHRVEEFPKRARLGPSSEGSYVLSVEVPLDEDDGLFAVDQPFGRRAMLRLYDAVRAAHSAAGEALDRSELSPFTERVGEGISANLCRALSRFGGAEQDHPFELRFSWALSLPTGVRTPPIRFDEAQVSVLAQAEEDLDDGRMRDERVEVTGKIWRTERDRPTEPGWVVIKGVAATRDKRMRRLIWVRLHPDLFNLALRAAEYGATVRAAGVLARSRKRTELRSLTSFTIEDG</sequence>